<evidence type="ECO:0000256" key="1">
    <source>
        <dbReference type="ARBA" id="ARBA00023002"/>
    </source>
</evidence>
<keyword evidence="1" id="KW-0560">Oxidoreductase</keyword>
<dbReference type="EMBL" id="BARW01000137">
    <property type="protein sequence ID" value="GAI60098.1"/>
    <property type="molecule type" value="Genomic_DNA"/>
</dbReference>
<dbReference type="SUPFAM" id="SSF56770">
    <property type="entry name" value="HydA/Nqo6-like"/>
    <property type="match status" value="1"/>
</dbReference>
<reference evidence="3" key="1">
    <citation type="journal article" date="2014" name="Front. Microbiol.">
        <title>High frequency of phylogenetically diverse reductive dehalogenase-homologous genes in deep subseafloor sedimentary metagenomes.</title>
        <authorList>
            <person name="Kawai M."/>
            <person name="Futagami T."/>
            <person name="Toyoda A."/>
            <person name="Takaki Y."/>
            <person name="Nishi S."/>
            <person name="Hori S."/>
            <person name="Arai W."/>
            <person name="Tsubouchi T."/>
            <person name="Morono Y."/>
            <person name="Uchiyama I."/>
            <person name="Ito T."/>
            <person name="Fujiyama A."/>
            <person name="Inagaki F."/>
            <person name="Takami H."/>
        </authorList>
    </citation>
    <scope>NUCLEOTIDE SEQUENCE</scope>
    <source>
        <strain evidence="3">Expedition CK06-06</strain>
    </source>
</reference>
<protein>
    <recommendedName>
        <fullName evidence="2">NADH:ubiquinone oxidoreductase-like 20kDa subunit domain-containing protein</fullName>
    </recommendedName>
</protein>
<accession>X1PW22</accession>
<dbReference type="Gene3D" id="3.40.50.700">
    <property type="entry name" value="NADH:ubiquinone oxidoreductase-like, 20kDa subunit"/>
    <property type="match status" value="1"/>
</dbReference>
<dbReference type="GO" id="GO:0051536">
    <property type="term" value="F:iron-sulfur cluster binding"/>
    <property type="evidence" value="ECO:0007669"/>
    <property type="project" value="InterPro"/>
</dbReference>
<organism evidence="3">
    <name type="scientific">marine sediment metagenome</name>
    <dbReference type="NCBI Taxonomy" id="412755"/>
    <lineage>
        <taxon>unclassified sequences</taxon>
        <taxon>metagenomes</taxon>
        <taxon>ecological metagenomes</taxon>
    </lineage>
</organism>
<dbReference type="PANTHER" id="PTHR42845">
    <property type="entry name" value="COENZYME F420-REDUCING HYDROGENASE, GAMMA SUBUNIT"/>
    <property type="match status" value="1"/>
</dbReference>
<name>X1PW22_9ZZZZ</name>
<comment type="caution">
    <text evidence="3">The sequence shown here is derived from an EMBL/GenBank/DDBJ whole genome shotgun (WGS) entry which is preliminary data.</text>
</comment>
<dbReference type="GO" id="GO:0016491">
    <property type="term" value="F:oxidoreductase activity"/>
    <property type="evidence" value="ECO:0007669"/>
    <property type="project" value="UniProtKB-KW"/>
</dbReference>
<feature type="domain" description="NADH:ubiquinone oxidoreductase-like 20kDa subunit" evidence="2">
    <location>
        <begin position="13"/>
        <end position="119"/>
    </location>
</feature>
<proteinExistence type="predicted"/>
<dbReference type="InterPro" id="IPR006137">
    <property type="entry name" value="NADH_UbQ_OxRdtase-like_20kDa"/>
</dbReference>
<dbReference type="InterPro" id="IPR051349">
    <property type="entry name" value="Hydrogenase_assoc-protein"/>
</dbReference>
<evidence type="ECO:0000313" key="3">
    <source>
        <dbReference type="EMBL" id="GAI60098.1"/>
    </source>
</evidence>
<gene>
    <name evidence="3" type="ORF">S12H4_00863</name>
</gene>
<dbReference type="AlphaFoldDB" id="X1PW22"/>
<dbReference type="InterPro" id="IPR037024">
    <property type="entry name" value="NiFe_Hase_small_N_sf"/>
</dbReference>
<sequence length="254" mass="28233">MRLKFLIASLTSCTGCISALISLDIFPQFLERTKIEYFPFISDNLKINECDIALVEGCVSEKNQIEYLQEIRKNAKKLYALGTCSAFGGILSLSNKKESYPISKFVEVDGIIPGCPPPSILLGNCLLRLVENKKNQLSLKNMCSTCPLNNQAKLDLPLTIEKIVPRNDEIRFPEENLSCFLNDGILCLGPVTRDGCDDLCIKQGLPCEGCLGPVSKGFTSNLINFLSLFNLSKDLRKYKGIYYRFSKSHVGGKV</sequence>
<dbReference type="PANTHER" id="PTHR42845:SF3">
    <property type="entry name" value="CYTOSOLIC NIFE-HYDROGENASE, DELTA SUBUNIT"/>
    <property type="match status" value="1"/>
</dbReference>
<evidence type="ECO:0000259" key="2">
    <source>
        <dbReference type="Pfam" id="PF01058"/>
    </source>
</evidence>
<dbReference type="Pfam" id="PF01058">
    <property type="entry name" value="Oxidored_q6"/>
    <property type="match status" value="1"/>
</dbReference>